<proteinExistence type="predicted"/>
<name>A0A081FUX7_9GAMM</name>
<dbReference type="EMBL" id="JMQN01000050">
    <property type="protein sequence ID" value="KEA62332.1"/>
    <property type="molecule type" value="Genomic_DNA"/>
</dbReference>
<evidence type="ECO:0000313" key="1">
    <source>
        <dbReference type="EMBL" id="KEA62332.1"/>
    </source>
</evidence>
<accession>A0A081FUX7</accession>
<reference evidence="1 2" key="1">
    <citation type="submission" date="2014-04" db="EMBL/GenBank/DDBJ databases">
        <title>Marinobacterium kochiensis sp. nov., isolated from sediment sample collected from Kochi backwaters in Kerala, India.</title>
        <authorList>
            <person name="Singh A."/>
            <person name="Pinnaka A.K."/>
        </authorList>
    </citation>
    <scope>NUCLEOTIDE SEQUENCE [LARGE SCALE GENOMIC DNA]</scope>
    <source>
        <strain evidence="1 2">AK27</strain>
    </source>
</reference>
<gene>
    <name evidence="1" type="ORF">ADIMK_3472</name>
</gene>
<dbReference type="STRING" id="1232683.ADIMK_3472"/>
<dbReference type="PATRIC" id="fig|1232683.4.peg.3416"/>
<comment type="caution">
    <text evidence="1">The sequence shown here is derived from an EMBL/GenBank/DDBJ whole genome shotgun (WGS) entry which is preliminary data.</text>
</comment>
<dbReference type="Proteomes" id="UP000028252">
    <property type="component" value="Unassembled WGS sequence"/>
</dbReference>
<protein>
    <submittedName>
        <fullName evidence="1">Uncharacterized protein</fullName>
    </submittedName>
</protein>
<keyword evidence="2" id="KW-1185">Reference proteome</keyword>
<organism evidence="1 2">
    <name type="scientific">Marinobacterium lacunae</name>
    <dbReference type="NCBI Taxonomy" id="1232683"/>
    <lineage>
        <taxon>Bacteria</taxon>
        <taxon>Pseudomonadati</taxon>
        <taxon>Pseudomonadota</taxon>
        <taxon>Gammaproteobacteria</taxon>
        <taxon>Oceanospirillales</taxon>
        <taxon>Oceanospirillaceae</taxon>
        <taxon>Marinobacterium</taxon>
    </lineage>
</organism>
<dbReference type="AlphaFoldDB" id="A0A081FUX7"/>
<evidence type="ECO:0000313" key="2">
    <source>
        <dbReference type="Proteomes" id="UP000028252"/>
    </source>
</evidence>
<sequence>MYAGQSVYAAERIGEITPLRSIIEDLSRFRIALMRTYFSEIMVPASYYGQ</sequence>